<reference evidence="1" key="1">
    <citation type="submission" date="2022-05" db="EMBL/GenBank/DDBJ databases">
        <title>Chromosome-level genome of Chaenocephalus aceratus.</title>
        <authorList>
            <person name="Park H."/>
        </authorList>
    </citation>
    <scope>NUCLEOTIDE SEQUENCE</scope>
    <source>
        <strain evidence="1">KU_202001</strain>
    </source>
</reference>
<evidence type="ECO:0000313" key="2">
    <source>
        <dbReference type="Proteomes" id="UP001057452"/>
    </source>
</evidence>
<evidence type="ECO:0000313" key="1">
    <source>
        <dbReference type="EMBL" id="KAI4830137.1"/>
    </source>
</evidence>
<name>A0ACB9XRR0_CHAAC</name>
<keyword evidence="2" id="KW-1185">Reference proteome</keyword>
<gene>
    <name evidence="1" type="ORF">KUCAC02_001790</name>
</gene>
<dbReference type="EMBL" id="CM043787">
    <property type="protein sequence ID" value="KAI4830137.1"/>
    <property type="molecule type" value="Genomic_DNA"/>
</dbReference>
<dbReference type="Proteomes" id="UP001057452">
    <property type="component" value="Chromosome 3"/>
</dbReference>
<protein>
    <submittedName>
        <fullName evidence="1">Uncharacterized protein</fullName>
    </submittedName>
</protein>
<accession>A0ACB9XRR0</accession>
<comment type="caution">
    <text evidence="1">The sequence shown here is derived from an EMBL/GenBank/DDBJ whole genome shotgun (WGS) entry which is preliminary data.</text>
</comment>
<proteinExistence type="predicted"/>
<organism evidence="1 2">
    <name type="scientific">Chaenocephalus aceratus</name>
    <name type="common">Blackfin icefish</name>
    <name type="synonym">Chaenichthys aceratus</name>
    <dbReference type="NCBI Taxonomy" id="36190"/>
    <lineage>
        <taxon>Eukaryota</taxon>
        <taxon>Metazoa</taxon>
        <taxon>Chordata</taxon>
        <taxon>Craniata</taxon>
        <taxon>Vertebrata</taxon>
        <taxon>Euteleostomi</taxon>
        <taxon>Actinopterygii</taxon>
        <taxon>Neopterygii</taxon>
        <taxon>Teleostei</taxon>
        <taxon>Neoteleostei</taxon>
        <taxon>Acanthomorphata</taxon>
        <taxon>Eupercaria</taxon>
        <taxon>Perciformes</taxon>
        <taxon>Notothenioidei</taxon>
        <taxon>Channichthyidae</taxon>
        <taxon>Chaenocephalus</taxon>
    </lineage>
</organism>
<sequence>MLTLSTDNAGLLCKILEAERQLSSAGRHSNSAGSRPAGSGLPEERVPAAETRDRLTGRGTEPEWALLPGFFASPSLNESNP</sequence>